<dbReference type="OrthoDB" id="9810445at2"/>
<dbReference type="PANTHER" id="PTHR22726">
    <property type="entry name" value="METALLOENDOPEPTIDASE OMA1"/>
    <property type="match status" value="1"/>
</dbReference>
<dbReference type="InterPro" id="IPR019734">
    <property type="entry name" value="TPR_rpt"/>
</dbReference>
<evidence type="ECO:0000256" key="1">
    <source>
        <dbReference type="ARBA" id="ARBA00001947"/>
    </source>
</evidence>
<dbReference type="Gene3D" id="3.30.2010.10">
    <property type="entry name" value="Metalloproteases ('zincins'), catalytic domain"/>
    <property type="match status" value="1"/>
</dbReference>
<name>A0A0U5AVV8_9BACT</name>
<feature type="domain" description="Peptidase M48" evidence="8">
    <location>
        <begin position="61"/>
        <end position="239"/>
    </location>
</feature>
<organism evidence="9 10">
    <name type="scientific">Caldimicrobium thiodismutans</name>
    <dbReference type="NCBI Taxonomy" id="1653476"/>
    <lineage>
        <taxon>Bacteria</taxon>
        <taxon>Pseudomonadati</taxon>
        <taxon>Thermodesulfobacteriota</taxon>
        <taxon>Thermodesulfobacteria</taxon>
        <taxon>Thermodesulfobacteriales</taxon>
        <taxon>Thermodesulfobacteriaceae</taxon>
        <taxon>Caldimicrobium</taxon>
    </lineage>
</organism>
<dbReference type="Proteomes" id="UP000068196">
    <property type="component" value="Chromosome"/>
</dbReference>
<dbReference type="CDD" id="cd07333">
    <property type="entry name" value="M48C_bepA_like"/>
    <property type="match status" value="1"/>
</dbReference>
<reference evidence="9 10" key="1">
    <citation type="journal article" date="2016" name="Int. J. Syst. Evol. Microbiol.">
        <title>Caldimicrobium thiodismutans sp. nov., a sulfur-disproportionating bacterium isolated from a hot spring, and emended description of the genus Caldimicrobium.</title>
        <authorList>
            <person name="Kojima H."/>
            <person name="Umezawa K."/>
            <person name="Fukui M."/>
        </authorList>
    </citation>
    <scope>NUCLEOTIDE SEQUENCE [LARGE SCALE GENOMIC DNA]</scope>
    <source>
        <strain evidence="9 10">TF1</strain>
    </source>
</reference>
<keyword evidence="10" id="KW-1185">Reference proteome</keyword>
<dbReference type="PROSITE" id="PS50005">
    <property type="entry name" value="TPR"/>
    <property type="match status" value="1"/>
</dbReference>
<evidence type="ECO:0000256" key="2">
    <source>
        <dbReference type="ARBA" id="ARBA00022670"/>
    </source>
</evidence>
<dbReference type="RefSeq" id="WP_068514298.1">
    <property type="nucleotide sequence ID" value="NZ_AP014945.1"/>
</dbReference>
<sequence length="474" mass="54307">MLKRVITLLLIFVFITITPLKALISLEEEEKIGKEVLQEVSRSLEILKDVEAVTYVNLLGELLSQKGVSFSPFNFRFFIIKDKTFNAFSVPGGYIFLNTGLFESLESEDELAGILAHEMSHNLARHVAKRIETIKKMQIATTAATLAAIFLGGGQAGQIVGITGTALAQTKLLAYSRMDEEEADRMGFEILTKAGFNPQAMARVFQRLSKESSFAIELNYRYLLTHPLPQERLNYLQNLAERSAIPFKDRYTLSGDPYYFLRLKARIRGEAEDSSDLILVLKAQLKEKDDPLLRYQLGIALMESRFFVEAEKELTTALKGLPSRDYFKLDLAELYFQKGDYVKAREILSALSFSKSGLGEILELKRKYLLARAYSETGELNQSYQIFKALDENKFLKQDPFFYYHFGLLCSRMELLGESHFYFGKYYENRGDFKTAVFHYKKALSFLQKDSKMYLEAEKKVKDLDRGKEKKVLP</sequence>
<dbReference type="KEGG" id="cthi:THC_1033"/>
<dbReference type="GO" id="GO:0051603">
    <property type="term" value="P:proteolysis involved in protein catabolic process"/>
    <property type="evidence" value="ECO:0007669"/>
    <property type="project" value="TreeGrafter"/>
</dbReference>
<dbReference type="AlphaFoldDB" id="A0A0U5AVV8"/>
<proteinExistence type="predicted"/>
<evidence type="ECO:0000256" key="7">
    <source>
        <dbReference type="PROSITE-ProRule" id="PRU00339"/>
    </source>
</evidence>
<dbReference type="GO" id="GO:0016020">
    <property type="term" value="C:membrane"/>
    <property type="evidence" value="ECO:0007669"/>
    <property type="project" value="TreeGrafter"/>
</dbReference>
<dbReference type="InterPro" id="IPR001915">
    <property type="entry name" value="Peptidase_M48"/>
</dbReference>
<dbReference type="PANTHER" id="PTHR22726:SF1">
    <property type="entry name" value="METALLOENDOPEPTIDASE OMA1, MITOCHONDRIAL"/>
    <property type="match status" value="1"/>
</dbReference>
<keyword evidence="7" id="KW-0802">TPR repeat</keyword>
<protein>
    <submittedName>
        <fullName evidence="9">Peptidase M48 Ste24p</fullName>
    </submittedName>
</protein>
<keyword evidence="3" id="KW-0479">Metal-binding</keyword>
<keyword evidence="5" id="KW-0862">Zinc</keyword>
<keyword evidence="6" id="KW-0482">Metalloprotease</keyword>
<reference evidence="10" key="2">
    <citation type="journal article" date="2016" name="Int. J. Syst. Evol. Microbiol.">
        <title>Caldimicrobium thiodismutans sp. nov., a sulfur-disproportionating bacterium isolated from a hot spring.</title>
        <authorList>
            <person name="Kojima H."/>
            <person name="Umezawa K."/>
            <person name="Fukui M."/>
        </authorList>
    </citation>
    <scope>NUCLEOTIDE SEQUENCE [LARGE SCALE GENOMIC DNA]</scope>
    <source>
        <strain evidence="10">TF1</strain>
    </source>
</reference>
<dbReference type="GO" id="GO:0004222">
    <property type="term" value="F:metalloendopeptidase activity"/>
    <property type="evidence" value="ECO:0007669"/>
    <property type="project" value="InterPro"/>
</dbReference>
<accession>A0A0U5AVV8</accession>
<evidence type="ECO:0000256" key="3">
    <source>
        <dbReference type="ARBA" id="ARBA00022723"/>
    </source>
</evidence>
<evidence type="ECO:0000313" key="10">
    <source>
        <dbReference type="Proteomes" id="UP000068196"/>
    </source>
</evidence>
<dbReference type="Pfam" id="PF14559">
    <property type="entry name" value="TPR_19"/>
    <property type="match status" value="1"/>
</dbReference>
<dbReference type="PATRIC" id="fig|1653476.3.peg.1079"/>
<evidence type="ECO:0000256" key="6">
    <source>
        <dbReference type="ARBA" id="ARBA00023049"/>
    </source>
</evidence>
<dbReference type="SUPFAM" id="SSF48452">
    <property type="entry name" value="TPR-like"/>
    <property type="match status" value="1"/>
</dbReference>
<evidence type="ECO:0000256" key="5">
    <source>
        <dbReference type="ARBA" id="ARBA00022833"/>
    </source>
</evidence>
<evidence type="ECO:0000256" key="4">
    <source>
        <dbReference type="ARBA" id="ARBA00022801"/>
    </source>
</evidence>
<dbReference type="GO" id="GO:0046872">
    <property type="term" value="F:metal ion binding"/>
    <property type="evidence" value="ECO:0007669"/>
    <property type="project" value="UniProtKB-KW"/>
</dbReference>
<gene>
    <name evidence="9" type="ORF">THC_1033</name>
</gene>
<comment type="cofactor">
    <cofactor evidence="1">
        <name>Zn(2+)</name>
        <dbReference type="ChEBI" id="CHEBI:29105"/>
    </cofactor>
</comment>
<keyword evidence="2" id="KW-0645">Protease</keyword>
<dbReference type="STRING" id="1653476.THC_1033"/>
<dbReference type="EMBL" id="AP014945">
    <property type="protein sequence ID" value="BAU23416.1"/>
    <property type="molecule type" value="Genomic_DNA"/>
</dbReference>
<dbReference type="Pfam" id="PF01435">
    <property type="entry name" value="Peptidase_M48"/>
    <property type="match status" value="1"/>
</dbReference>
<evidence type="ECO:0000259" key="8">
    <source>
        <dbReference type="Pfam" id="PF01435"/>
    </source>
</evidence>
<feature type="repeat" description="TPR" evidence="7">
    <location>
        <begin position="417"/>
        <end position="450"/>
    </location>
</feature>
<dbReference type="Gene3D" id="1.25.40.10">
    <property type="entry name" value="Tetratricopeptide repeat domain"/>
    <property type="match status" value="1"/>
</dbReference>
<dbReference type="InterPro" id="IPR051156">
    <property type="entry name" value="Mito/Outer_Membr_Metalloprot"/>
</dbReference>
<dbReference type="InterPro" id="IPR011990">
    <property type="entry name" value="TPR-like_helical_dom_sf"/>
</dbReference>
<keyword evidence="4" id="KW-0378">Hydrolase</keyword>
<evidence type="ECO:0000313" key="9">
    <source>
        <dbReference type="EMBL" id="BAU23416.1"/>
    </source>
</evidence>